<evidence type="ECO:0000256" key="6">
    <source>
        <dbReference type="SAM" id="Phobius"/>
    </source>
</evidence>
<dbReference type="CDD" id="cd00637">
    <property type="entry name" value="7tm_classA_rhodopsin-like"/>
    <property type="match status" value="1"/>
</dbReference>
<keyword evidence="2" id="KW-1003">Cell membrane</keyword>
<dbReference type="Proteomes" id="UP001159428">
    <property type="component" value="Unassembled WGS sequence"/>
</dbReference>
<evidence type="ECO:0000256" key="1">
    <source>
        <dbReference type="ARBA" id="ARBA00004651"/>
    </source>
</evidence>
<dbReference type="GO" id="GO:0005886">
    <property type="term" value="C:plasma membrane"/>
    <property type="evidence" value="ECO:0007669"/>
    <property type="project" value="UniProtKB-SubCell"/>
</dbReference>
<dbReference type="Gene3D" id="1.20.1070.10">
    <property type="entry name" value="Rhodopsin 7-helix transmembrane proteins"/>
    <property type="match status" value="1"/>
</dbReference>
<evidence type="ECO:0000313" key="9">
    <source>
        <dbReference type="Proteomes" id="UP001159428"/>
    </source>
</evidence>
<feature type="transmembrane region" description="Helical" evidence="6">
    <location>
        <begin position="146"/>
        <end position="164"/>
    </location>
</feature>
<evidence type="ECO:0000259" key="7">
    <source>
        <dbReference type="PROSITE" id="PS50262"/>
    </source>
</evidence>
<accession>A0AAU9VUE7</accession>
<dbReference type="InterPro" id="IPR017452">
    <property type="entry name" value="GPCR_Rhodpsn_7TM"/>
</dbReference>
<dbReference type="EMBL" id="CALNXJ010000003">
    <property type="protein sequence ID" value="CAH3035960.1"/>
    <property type="molecule type" value="Genomic_DNA"/>
</dbReference>
<keyword evidence="3 6" id="KW-0812">Transmembrane</keyword>
<feature type="transmembrane region" description="Helical" evidence="6">
    <location>
        <begin position="65"/>
        <end position="91"/>
    </location>
</feature>
<feature type="transmembrane region" description="Helical" evidence="6">
    <location>
        <begin position="170"/>
        <end position="190"/>
    </location>
</feature>
<dbReference type="SUPFAM" id="SSF81321">
    <property type="entry name" value="Family A G protein-coupled receptor-like"/>
    <property type="match status" value="1"/>
</dbReference>
<dbReference type="Pfam" id="PF00001">
    <property type="entry name" value="7tm_1"/>
    <property type="match status" value="2"/>
</dbReference>
<keyword evidence="4 6" id="KW-1133">Transmembrane helix</keyword>
<feature type="transmembrane region" description="Helical" evidence="6">
    <location>
        <begin position="265"/>
        <end position="287"/>
    </location>
</feature>
<keyword evidence="9" id="KW-1185">Reference proteome</keyword>
<dbReference type="PANTHER" id="PTHR22750">
    <property type="entry name" value="G-PROTEIN COUPLED RECEPTOR"/>
    <property type="match status" value="1"/>
</dbReference>
<dbReference type="GO" id="GO:0004930">
    <property type="term" value="F:G protein-coupled receptor activity"/>
    <property type="evidence" value="ECO:0007669"/>
    <property type="project" value="InterPro"/>
</dbReference>
<evidence type="ECO:0000256" key="4">
    <source>
        <dbReference type="ARBA" id="ARBA00022989"/>
    </source>
</evidence>
<dbReference type="PROSITE" id="PS50262">
    <property type="entry name" value="G_PROTEIN_RECEP_F1_2"/>
    <property type="match status" value="1"/>
</dbReference>
<keyword evidence="5 6" id="KW-0472">Membrane</keyword>
<feature type="transmembrane region" description="Helical" evidence="6">
    <location>
        <begin position="232"/>
        <end position="253"/>
    </location>
</feature>
<sequence length="311" mass="34499">MANLTEDGNYTTTGLGFSCSPGLGTAQKIFISTINLPLSIFAIIGNLLIIITLRKVSCLHPPSKLLLSCLACTDLGVGLISQPLYSVFFMAPEHSRVCFFSSLLFLITGSIFCGVSSSTMTAISVDRLLALSLGLRYKQVVTMRRVKALVGTHWVLYTIIMLVAFQNYSIFQGIVSAIVLLGIMISSFCYTKIYRTLRLSQAQVQSQGHQGQQNEEATPLNKARYKKKVSTALWVQMALLVCYLPLALVSGFASITDHDPPLFNFVSSLSISLTFSNSTINPILYCWRMREMKRAVKHTIRQFCCYPNEET</sequence>
<evidence type="ECO:0000256" key="5">
    <source>
        <dbReference type="ARBA" id="ARBA00023136"/>
    </source>
</evidence>
<feature type="domain" description="G-protein coupled receptors family 1 profile" evidence="7">
    <location>
        <begin position="45"/>
        <end position="285"/>
    </location>
</feature>
<name>A0AAU9VUE7_9CNID</name>
<dbReference type="SMART" id="SM01381">
    <property type="entry name" value="7TM_GPCR_Srsx"/>
    <property type="match status" value="1"/>
</dbReference>
<feature type="transmembrane region" description="Helical" evidence="6">
    <location>
        <begin position="29"/>
        <end position="53"/>
    </location>
</feature>
<proteinExistence type="predicted"/>
<dbReference type="PRINTS" id="PR00237">
    <property type="entry name" value="GPCRRHODOPSN"/>
</dbReference>
<evidence type="ECO:0000256" key="2">
    <source>
        <dbReference type="ARBA" id="ARBA00022475"/>
    </source>
</evidence>
<protein>
    <recommendedName>
        <fullName evidence="7">G-protein coupled receptors family 1 profile domain-containing protein</fullName>
    </recommendedName>
</protein>
<evidence type="ECO:0000313" key="8">
    <source>
        <dbReference type="EMBL" id="CAH3035960.1"/>
    </source>
</evidence>
<evidence type="ECO:0000256" key="3">
    <source>
        <dbReference type="ARBA" id="ARBA00022692"/>
    </source>
</evidence>
<dbReference type="InterPro" id="IPR000276">
    <property type="entry name" value="GPCR_Rhodpsn"/>
</dbReference>
<comment type="caution">
    <text evidence="8">The sequence shown here is derived from an EMBL/GenBank/DDBJ whole genome shotgun (WGS) entry which is preliminary data.</text>
</comment>
<dbReference type="AlphaFoldDB" id="A0AAU9VUE7"/>
<feature type="transmembrane region" description="Helical" evidence="6">
    <location>
        <begin position="103"/>
        <end position="125"/>
    </location>
</feature>
<gene>
    <name evidence="8" type="ORF">PMEA_00016574</name>
</gene>
<comment type="subcellular location">
    <subcellularLocation>
        <location evidence="1">Cell membrane</location>
        <topology evidence="1">Multi-pass membrane protein</topology>
    </subcellularLocation>
</comment>
<organism evidence="8 9">
    <name type="scientific">Pocillopora meandrina</name>
    <dbReference type="NCBI Taxonomy" id="46732"/>
    <lineage>
        <taxon>Eukaryota</taxon>
        <taxon>Metazoa</taxon>
        <taxon>Cnidaria</taxon>
        <taxon>Anthozoa</taxon>
        <taxon>Hexacorallia</taxon>
        <taxon>Scleractinia</taxon>
        <taxon>Astrocoeniina</taxon>
        <taxon>Pocilloporidae</taxon>
        <taxon>Pocillopora</taxon>
    </lineage>
</organism>
<reference evidence="8 9" key="1">
    <citation type="submission" date="2022-05" db="EMBL/GenBank/DDBJ databases">
        <authorList>
            <consortium name="Genoscope - CEA"/>
            <person name="William W."/>
        </authorList>
    </citation>
    <scope>NUCLEOTIDE SEQUENCE [LARGE SCALE GENOMIC DNA]</scope>
</reference>